<dbReference type="EMBL" id="JAJSOF020000027">
    <property type="protein sequence ID" value="KAJ4433333.1"/>
    <property type="molecule type" value="Genomic_DNA"/>
</dbReference>
<dbReference type="Proteomes" id="UP001148838">
    <property type="component" value="Unassembled WGS sequence"/>
</dbReference>
<evidence type="ECO:0000313" key="1">
    <source>
        <dbReference type="EMBL" id="KAJ4433333.1"/>
    </source>
</evidence>
<gene>
    <name evidence="1" type="ORF">ANN_15592</name>
</gene>
<evidence type="ECO:0000313" key="2">
    <source>
        <dbReference type="Proteomes" id="UP001148838"/>
    </source>
</evidence>
<organism evidence="1 2">
    <name type="scientific">Periplaneta americana</name>
    <name type="common">American cockroach</name>
    <name type="synonym">Blatta americana</name>
    <dbReference type="NCBI Taxonomy" id="6978"/>
    <lineage>
        <taxon>Eukaryota</taxon>
        <taxon>Metazoa</taxon>
        <taxon>Ecdysozoa</taxon>
        <taxon>Arthropoda</taxon>
        <taxon>Hexapoda</taxon>
        <taxon>Insecta</taxon>
        <taxon>Pterygota</taxon>
        <taxon>Neoptera</taxon>
        <taxon>Polyneoptera</taxon>
        <taxon>Dictyoptera</taxon>
        <taxon>Blattodea</taxon>
        <taxon>Blattoidea</taxon>
        <taxon>Blattidae</taxon>
        <taxon>Blattinae</taxon>
        <taxon>Periplaneta</taxon>
    </lineage>
</organism>
<accession>A0ABQ8SGS2</accession>
<comment type="caution">
    <text evidence="1">The sequence shown here is derived from an EMBL/GenBank/DDBJ whole genome shotgun (WGS) entry which is preliminary data.</text>
</comment>
<name>A0ABQ8SGS2_PERAM</name>
<keyword evidence="2" id="KW-1185">Reference proteome</keyword>
<proteinExistence type="predicted"/>
<sequence length="177" mass="20079">MMIERKQTLVVSFNEQDIPRLEPYLLHGRIYEDLRLKEEQLQMIQLNGVTRSLYRRPPEAADCLDRPPWNVVKRCWIASAMAPEADLFGGGVSPRTDRGTLGEFAEAGMNTPILCMFMVCAMEVPCLPSLNMNDAFRTEGHHIEEYLLSMGLDEKLGIAKERGNERGANRPYFGCSI</sequence>
<protein>
    <submittedName>
        <fullName evidence="1">Uncharacterized protein</fullName>
    </submittedName>
</protein>
<reference evidence="1 2" key="1">
    <citation type="journal article" date="2022" name="Allergy">
        <title>Genome assembly and annotation of Periplaneta americana reveal a comprehensive cockroach allergen profile.</title>
        <authorList>
            <person name="Wang L."/>
            <person name="Xiong Q."/>
            <person name="Saelim N."/>
            <person name="Wang L."/>
            <person name="Nong W."/>
            <person name="Wan A.T."/>
            <person name="Shi M."/>
            <person name="Liu X."/>
            <person name="Cao Q."/>
            <person name="Hui J.H.L."/>
            <person name="Sookrung N."/>
            <person name="Leung T.F."/>
            <person name="Tungtrongchitr A."/>
            <person name="Tsui S.K.W."/>
        </authorList>
    </citation>
    <scope>NUCLEOTIDE SEQUENCE [LARGE SCALE GENOMIC DNA]</scope>
    <source>
        <strain evidence="1">PWHHKU_190912</strain>
    </source>
</reference>